<reference evidence="2" key="1">
    <citation type="submission" date="2016-10" db="EMBL/GenBank/DDBJ databases">
        <title>Genome sequence of Streptomyces malaysiense MUSC 136.</title>
        <authorList>
            <person name="Lee L.-H."/>
            <person name="Ser H.-L."/>
        </authorList>
    </citation>
    <scope>NUCLEOTIDE SEQUENCE [LARGE SCALE GENOMIC DNA]</scope>
    <source>
        <strain evidence="2">MUSC 136</strain>
    </source>
</reference>
<organism evidence="2 3">
    <name type="scientific">Streptomyces malaysiense</name>
    <dbReference type="NCBI Taxonomy" id="1428626"/>
    <lineage>
        <taxon>Bacteria</taxon>
        <taxon>Bacillati</taxon>
        <taxon>Actinomycetota</taxon>
        <taxon>Actinomycetes</taxon>
        <taxon>Kitasatosporales</taxon>
        <taxon>Streptomycetaceae</taxon>
        <taxon>Streptomyces</taxon>
    </lineage>
</organism>
<dbReference type="OrthoDB" id="4328194at2"/>
<keyword evidence="3" id="KW-1185">Reference proteome</keyword>
<sequence length="332" mass="34874">MTAPETPSRRPRRRHLVAVVVCAAAAGLTAWLLPDSGRQTGTCEDLLGDKRVRTALGGGYRSGMSCSALGSAVVKATVDAAPHQHSLQQAQSMKTVLVAVGESLARTGGRIDTPLRTPLADALADYTPDTASVLGIADAEYVVHAVPAKPAWKDKDGVHMAVTRGTLLRVLRGVSRDPAAYATVRAASTRYTAEQLAAVPRGATGYALTVAPARVSRLLGSLDAVADGVRRDLGDARTKEWERDVFAQETKRAATPPSYTKDPVEHLVGTWSSTLRAGGFPGGSDALEQQSGEMVDEWAKALGVTAGVRSTLRENALNDSSGARGDALRDLS</sequence>
<evidence type="ECO:0000313" key="2">
    <source>
        <dbReference type="EMBL" id="OIK25890.1"/>
    </source>
</evidence>
<dbReference type="EMBL" id="LBDA02000047">
    <property type="protein sequence ID" value="OIK25890.1"/>
    <property type="molecule type" value="Genomic_DNA"/>
</dbReference>
<accession>A0A1J4PYX0</accession>
<keyword evidence="1" id="KW-1133">Transmembrane helix</keyword>
<keyword evidence="1" id="KW-0812">Transmembrane</keyword>
<proteinExistence type="predicted"/>
<keyword evidence="1" id="KW-0472">Membrane</keyword>
<dbReference type="AlphaFoldDB" id="A0A1J4PYX0"/>
<evidence type="ECO:0000256" key="1">
    <source>
        <dbReference type="SAM" id="Phobius"/>
    </source>
</evidence>
<evidence type="ECO:0000313" key="3">
    <source>
        <dbReference type="Proteomes" id="UP000034838"/>
    </source>
</evidence>
<dbReference type="Proteomes" id="UP000034838">
    <property type="component" value="Unassembled WGS sequence"/>
</dbReference>
<gene>
    <name evidence="2" type="ORF">VT52_019425</name>
</gene>
<comment type="caution">
    <text evidence="2">The sequence shown here is derived from an EMBL/GenBank/DDBJ whole genome shotgun (WGS) entry which is preliminary data.</text>
</comment>
<dbReference type="RefSeq" id="WP_046417985.1">
    <property type="nucleotide sequence ID" value="NZ_LBDA02000047.1"/>
</dbReference>
<protein>
    <submittedName>
        <fullName evidence="2">Uncharacterized protein</fullName>
    </submittedName>
</protein>
<feature type="transmembrane region" description="Helical" evidence="1">
    <location>
        <begin position="16"/>
        <end position="33"/>
    </location>
</feature>
<name>A0A1J4PYX0_9ACTN</name>